<dbReference type="InterPro" id="IPR015815">
    <property type="entry name" value="HIBADH-related"/>
</dbReference>
<gene>
    <name evidence="7" type="ORF">BBAD15_g875</name>
</gene>
<dbReference type="EMBL" id="ANFO01000044">
    <property type="protein sequence ID" value="KGQ13339.1"/>
    <property type="molecule type" value="Genomic_DNA"/>
</dbReference>
<dbReference type="InterPro" id="IPR002204">
    <property type="entry name" value="3-OH-isobutyrate_DH-rel_CS"/>
</dbReference>
<dbReference type="Gene3D" id="3.40.50.720">
    <property type="entry name" value="NAD(P)-binding Rossmann-like Domain"/>
    <property type="match status" value="1"/>
</dbReference>
<dbReference type="InterPro" id="IPR006115">
    <property type="entry name" value="6PGDH_NADP-bd"/>
</dbReference>
<proteinExistence type="inferred from homology"/>
<evidence type="ECO:0000313" key="8">
    <source>
        <dbReference type="Proteomes" id="UP000030106"/>
    </source>
</evidence>
<evidence type="ECO:0000313" key="7">
    <source>
        <dbReference type="EMBL" id="KGQ13339.1"/>
    </source>
</evidence>
<dbReference type="SUPFAM" id="SSF48179">
    <property type="entry name" value="6-phosphogluconate dehydrogenase C-terminal domain-like"/>
    <property type="match status" value="1"/>
</dbReference>
<protein>
    <submittedName>
        <fullName evidence="7">Putative oxidoreductase</fullName>
    </submittedName>
</protein>
<sequence length="288" mass="30258">MSKITVLGLGAMGARMAARLLAAGHTVTVWNRTSQAAQALVTLGATEAGSPGDAVADAEFVISMVRDDDASRRIWLDERRGALACMPANSVAIESSTLTPGWVKTLGTLMQQHDVAFLEAPVSGSRVQVDSGQLAYLLGGDPFLVERCLPVLKSMGSAFHHVGELGEGTMAKLATNALMAVQVTGLAEIVSFLKRSGADANRVLSAMAGTSVWPAVAAYLSGSMLSENFAPQFPVNLIEKDLGYALQEMGSPQFAPTIDAARGAFLRAIDEGLGDSNMTSVVRLYDKI</sequence>
<dbReference type="Pfam" id="PF03446">
    <property type="entry name" value="NAD_binding_2"/>
    <property type="match status" value="1"/>
</dbReference>
<dbReference type="HOGENOM" id="CLU_035117_0_3_1"/>
<organism evidence="7 8">
    <name type="scientific">Beauveria bassiana D1-5</name>
    <dbReference type="NCBI Taxonomy" id="1245745"/>
    <lineage>
        <taxon>Eukaryota</taxon>
        <taxon>Fungi</taxon>
        <taxon>Dikarya</taxon>
        <taxon>Ascomycota</taxon>
        <taxon>Pezizomycotina</taxon>
        <taxon>Sordariomycetes</taxon>
        <taxon>Hypocreomycetidae</taxon>
        <taxon>Hypocreales</taxon>
        <taxon>Cordycipitaceae</taxon>
        <taxon>Beauveria</taxon>
    </lineage>
</organism>
<dbReference type="SUPFAM" id="SSF51735">
    <property type="entry name" value="NAD(P)-binding Rossmann-fold domains"/>
    <property type="match status" value="1"/>
</dbReference>
<dbReference type="PROSITE" id="PS00895">
    <property type="entry name" value="3_HYDROXYISOBUT_DH"/>
    <property type="match status" value="1"/>
</dbReference>
<dbReference type="Gene3D" id="1.10.1040.10">
    <property type="entry name" value="N-(1-d-carboxylethyl)-l-norvaline Dehydrogenase, domain 2"/>
    <property type="match status" value="1"/>
</dbReference>
<dbReference type="InterPro" id="IPR029154">
    <property type="entry name" value="HIBADH-like_NADP-bd"/>
</dbReference>
<dbReference type="Pfam" id="PF14833">
    <property type="entry name" value="NAD_binding_11"/>
    <property type="match status" value="1"/>
</dbReference>
<accession>A0A0A2WJQ8</accession>
<feature type="domain" description="6-phosphogluconate dehydrogenase NADP-binding" evidence="5">
    <location>
        <begin position="3"/>
        <end position="163"/>
    </location>
</feature>
<dbReference type="PIRSF" id="PIRSF000103">
    <property type="entry name" value="HIBADH"/>
    <property type="match status" value="1"/>
</dbReference>
<dbReference type="GO" id="GO:0050661">
    <property type="term" value="F:NADP binding"/>
    <property type="evidence" value="ECO:0007669"/>
    <property type="project" value="InterPro"/>
</dbReference>
<evidence type="ECO:0000256" key="2">
    <source>
        <dbReference type="ARBA" id="ARBA00023002"/>
    </source>
</evidence>
<keyword evidence="3" id="KW-0520">NAD</keyword>
<dbReference type="STRING" id="1245745.A0A0A2WJQ8"/>
<keyword evidence="2" id="KW-0560">Oxidoreductase</keyword>
<dbReference type="GO" id="GO:0051287">
    <property type="term" value="F:NAD binding"/>
    <property type="evidence" value="ECO:0007669"/>
    <property type="project" value="InterPro"/>
</dbReference>
<dbReference type="PANTHER" id="PTHR43060">
    <property type="entry name" value="3-HYDROXYISOBUTYRATE DEHYDROGENASE-LIKE 1, MITOCHONDRIAL-RELATED"/>
    <property type="match status" value="1"/>
</dbReference>
<dbReference type="InterPro" id="IPR013328">
    <property type="entry name" value="6PGD_dom2"/>
</dbReference>
<dbReference type="PANTHER" id="PTHR43060:SF15">
    <property type="entry name" value="3-HYDROXYISOBUTYRATE DEHYDROGENASE-LIKE 1, MITOCHONDRIAL-RELATED"/>
    <property type="match status" value="1"/>
</dbReference>
<dbReference type="InterPro" id="IPR036291">
    <property type="entry name" value="NAD(P)-bd_dom_sf"/>
</dbReference>
<name>A0A0A2WJQ8_BEABA</name>
<dbReference type="GO" id="GO:0016491">
    <property type="term" value="F:oxidoreductase activity"/>
    <property type="evidence" value="ECO:0007669"/>
    <property type="project" value="UniProtKB-KW"/>
</dbReference>
<evidence type="ECO:0000259" key="6">
    <source>
        <dbReference type="Pfam" id="PF14833"/>
    </source>
</evidence>
<dbReference type="AlphaFoldDB" id="A0A0A2WJQ8"/>
<dbReference type="InterPro" id="IPR008927">
    <property type="entry name" value="6-PGluconate_DH-like_C_sf"/>
</dbReference>
<dbReference type="Proteomes" id="UP000030106">
    <property type="component" value="Unassembled WGS sequence"/>
</dbReference>
<feature type="active site" evidence="4">
    <location>
        <position position="172"/>
    </location>
</feature>
<comment type="caution">
    <text evidence="7">The sequence shown here is derived from an EMBL/GenBank/DDBJ whole genome shotgun (WGS) entry which is preliminary data.</text>
</comment>
<evidence type="ECO:0000259" key="5">
    <source>
        <dbReference type="Pfam" id="PF03446"/>
    </source>
</evidence>
<comment type="similarity">
    <text evidence="1">Belongs to the HIBADH-related family.</text>
</comment>
<evidence type="ECO:0000256" key="3">
    <source>
        <dbReference type="ARBA" id="ARBA00023027"/>
    </source>
</evidence>
<evidence type="ECO:0000256" key="4">
    <source>
        <dbReference type="PIRSR" id="PIRSR000103-1"/>
    </source>
</evidence>
<evidence type="ECO:0000256" key="1">
    <source>
        <dbReference type="ARBA" id="ARBA00009080"/>
    </source>
</evidence>
<reference evidence="7 8" key="1">
    <citation type="submission" date="2012-10" db="EMBL/GenBank/DDBJ databases">
        <title>Genome sequencing and analysis of entomopathogenic fungi Beauveria bassiana D1-5.</title>
        <authorList>
            <person name="Li Q."/>
            <person name="Wang L."/>
            <person name="Zhang Z."/>
            <person name="Wang Q."/>
            <person name="Ren J."/>
            <person name="Wang M."/>
            <person name="Xu W."/>
            <person name="Wang J."/>
            <person name="Lu Y."/>
            <person name="Du Q."/>
            <person name="Sun Z."/>
        </authorList>
    </citation>
    <scope>NUCLEOTIDE SEQUENCE [LARGE SCALE GENOMIC DNA]</scope>
    <source>
        <strain evidence="7 8">D1-5</strain>
    </source>
</reference>
<feature type="domain" description="3-hydroxyisobutyrate dehydrogenase-like NAD-binding" evidence="6">
    <location>
        <begin position="166"/>
        <end position="285"/>
    </location>
</feature>